<evidence type="ECO:0000256" key="7">
    <source>
        <dbReference type="SAM" id="SignalP"/>
    </source>
</evidence>
<evidence type="ECO:0000256" key="3">
    <source>
        <dbReference type="ARBA" id="ARBA00023002"/>
    </source>
</evidence>
<organism evidence="11 12">
    <name type="scientific">Sistotremastrum suecicum HHB10207 ss-3</name>
    <dbReference type="NCBI Taxonomy" id="1314776"/>
    <lineage>
        <taxon>Eukaryota</taxon>
        <taxon>Fungi</taxon>
        <taxon>Dikarya</taxon>
        <taxon>Basidiomycota</taxon>
        <taxon>Agaricomycotina</taxon>
        <taxon>Agaricomycetes</taxon>
        <taxon>Sistotremastrales</taxon>
        <taxon>Sistotremastraceae</taxon>
        <taxon>Sistotremastrum</taxon>
    </lineage>
</organism>
<dbReference type="AlphaFoldDB" id="A0A166CZL1"/>
<feature type="domain" description="Plastocyanin-like" evidence="8">
    <location>
        <begin position="166"/>
        <end position="314"/>
    </location>
</feature>
<accession>A0A166CZL1</accession>
<evidence type="ECO:0000313" key="11">
    <source>
        <dbReference type="EMBL" id="KZT37997.1"/>
    </source>
</evidence>
<evidence type="ECO:0000256" key="2">
    <source>
        <dbReference type="ARBA" id="ARBA00022723"/>
    </source>
</evidence>
<dbReference type="InterPro" id="IPR011706">
    <property type="entry name" value="Cu-oxidase_C"/>
</dbReference>
<keyword evidence="2" id="KW-0479">Metal-binding</keyword>
<dbReference type="InterPro" id="IPR002355">
    <property type="entry name" value="Cu_oxidase_Cu_BS"/>
</dbReference>
<evidence type="ECO:0000259" key="10">
    <source>
        <dbReference type="Pfam" id="PF07732"/>
    </source>
</evidence>
<dbReference type="Gene3D" id="2.60.40.420">
    <property type="entry name" value="Cupredoxins - blue copper proteins"/>
    <property type="match status" value="3"/>
</dbReference>
<dbReference type="CDD" id="cd13903">
    <property type="entry name" value="CuRO_3_Tv-LCC_like"/>
    <property type="match status" value="1"/>
</dbReference>
<keyword evidence="6" id="KW-0325">Glycoprotein</keyword>
<dbReference type="Pfam" id="PF07732">
    <property type="entry name" value="Cu-oxidase_3"/>
    <property type="match status" value="1"/>
</dbReference>
<dbReference type="PANTHER" id="PTHR11709">
    <property type="entry name" value="MULTI-COPPER OXIDASE"/>
    <property type="match status" value="1"/>
</dbReference>
<dbReference type="Proteomes" id="UP000076798">
    <property type="component" value="Unassembled WGS sequence"/>
</dbReference>
<dbReference type="GO" id="GO:0016491">
    <property type="term" value="F:oxidoreductase activity"/>
    <property type="evidence" value="ECO:0007669"/>
    <property type="project" value="UniProtKB-KW"/>
</dbReference>
<feature type="domain" description="Plastocyanin-like" evidence="9">
    <location>
        <begin position="373"/>
        <end position="494"/>
    </location>
</feature>
<keyword evidence="7" id="KW-0732">Signal</keyword>
<evidence type="ECO:0000256" key="6">
    <source>
        <dbReference type="ARBA" id="ARBA00023180"/>
    </source>
</evidence>
<dbReference type="InterPro" id="IPR001117">
    <property type="entry name" value="Cu-oxidase_2nd"/>
</dbReference>
<dbReference type="PROSITE" id="PS00079">
    <property type="entry name" value="MULTICOPPER_OXIDASE1"/>
    <property type="match status" value="1"/>
</dbReference>
<reference evidence="11 12" key="1">
    <citation type="journal article" date="2016" name="Mol. Biol. Evol.">
        <title>Comparative Genomics of Early-Diverging Mushroom-Forming Fungi Provides Insights into the Origins of Lignocellulose Decay Capabilities.</title>
        <authorList>
            <person name="Nagy L.G."/>
            <person name="Riley R."/>
            <person name="Tritt A."/>
            <person name="Adam C."/>
            <person name="Daum C."/>
            <person name="Floudas D."/>
            <person name="Sun H."/>
            <person name="Yadav J.S."/>
            <person name="Pangilinan J."/>
            <person name="Larsson K.H."/>
            <person name="Matsuura K."/>
            <person name="Barry K."/>
            <person name="Labutti K."/>
            <person name="Kuo R."/>
            <person name="Ohm R.A."/>
            <person name="Bhattacharya S.S."/>
            <person name="Shirouzu T."/>
            <person name="Yoshinaga Y."/>
            <person name="Martin F.M."/>
            <person name="Grigoriev I.V."/>
            <person name="Hibbett D.S."/>
        </authorList>
    </citation>
    <scope>NUCLEOTIDE SEQUENCE [LARGE SCALE GENOMIC DNA]</scope>
    <source>
        <strain evidence="11 12">HHB10207 ss-3</strain>
    </source>
</reference>
<feature type="domain" description="Plastocyanin-like" evidence="10">
    <location>
        <begin position="33"/>
        <end position="152"/>
    </location>
</feature>
<evidence type="ECO:0000313" key="12">
    <source>
        <dbReference type="Proteomes" id="UP000076798"/>
    </source>
</evidence>
<name>A0A166CZL1_9AGAM</name>
<dbReference type="PROSITE" id="PS00080">
    <property type="entry name" value="MULTICOPPER_OXIDASE2"/>
    <property type="match status" value="1"/>
</dbReference>
<evidence type="ECO:0000256" key="1">
    <source>
        <dbReference type="ARBA" id="ARBA00010609"/>
    </source>
</evidence>
<keyword evidence="5" id="KW-1015">Disulfide bond</keyword>
<dbReference type="OrthoDB" id="2121828at2759"/>
<dbReference type="FunFam" id="2.60.40.420:FF:000045">
    <property type="entry name" value="Laccase 2"/>
    <property type="match status" value="1"/>
</dbReference>
<dbReference type="Pfam" id="PF00394">
    <property type="entry name" value="Cu-oxidase"/>
    <property type="match status" value="1"/>
</dbReference>
<feature type="signal peptide" evidence="7">
    <location>
        <begin position="1"/>
        <end position="23"/>
    </location>
</feature>
<dbReference type="InterPro" id="IPR011707">
    <property type="entry name" value="Cu-oxidase-like_N"/>
</dbReference>
<dbReference type="EMBL" id="KV428072">
    <property type="protein sequence ID" value="KZT37997.1"/>
    <property type="molecule type" value="Genomic_DNA"/>
</dbReference>
<dbReference type="SUPFAM" id="SSF49503">
    <property type="entry name" value="Cupredoxins"/>
    <property type="match status" value="3"/>
</dbReference>
<dbReference type="STRING" id="1314776.A0A166CZL1"/>
<evidence type="ECO:0000256" key="5">
    <source>
        <dbReference type="ARBA" id="ARBA00023157"/>
    </source>
</evidence>
<sequence length="525" mass="57205">MAGIRVSLYWLSLAAALLPNVFAATQFYNLDLNTGQVAPDGYERTAITINGAFQAPVITANKNDRIEANVSDHITDPAIYEATSIHWHGMFQHRTATEDGTGFVTQCPLVPGNYYNYNFSTAGQTGTYWYHSHVSTQYCDNLRGPLVVYDPEDPYIGLYDVDDVTTIITVADWYHLPSLAAFTDPTILNPTPDSTLINGLGRYVGGPSTNLSVISVEFGKRYRFRLINTACFPYYNISIDNHKFTVIEADGVEHLPLTVDSLTIFPGQRYSIILDANQTIGNYWFRANPSPAIVNQTLSTDPGLNNAILRYIGAPAIEPNTTASNSTDPLVEADMIPLVNPGAPGGSGPADVAYVLTIGLDVSNWTINGTSFYPPSVPVLLQILSGATTAQDILPPGSIIPLPPNKTVEISFPDANDINLSHPFHLHGHNFDIVKSAYQTIPNYINPPRRDVVAIYGGNVTLRFQTNNPGPWILHCHIDWHLKSGLAIVMAEDPAGEKTGPNSVIVPPAWNNLCTAFNESGLPPV</sequence>
<evidence type="ECO:0000259" key="8">
    <source>
        <dbReference type="Pfam" id="PF00394"/>
    </source>
</evidence>
<dbReference type="InterPro" id="IPR033138">
    <property type="entry name" value="Cu_oxidase_CS"/>
</dbReference>
<evidence type="ECO:0000256" key="4">
    <source>
        <dbReference type="ARBA" id="ARBA00023008"/>
    </source>
</evidence>
<evidence type="ECO:0000259" key="9">
    <source>
        <dbReference type="Pfam" id="PF07731"/>
    </source>
</evidence>
<feature type="chain" id="PRO_5007871911" evidence="7">
    <location>
        <begin position="24"/>
        <end position="525"/>
    </location>
</feature>
<dbReference type="PANTHER" id="PTHR11709:SF511">
    <property type="entry name" value="LACCASE"/>
    <property type="match status" value="1"/>
</dbReference>
<dbReference type="InterPro" id="IPR045087">
    <property type="entry name" value="Cu-oxidase_fam"/>
</dbReference>
<comment type="similarity">
    <text evidence="1">Belongs to the multicopper oxidase family.</text>
</comment>
<proteinExistence type="inferred from homology"/>
<dbReference type="GO" id="GO:0005507">
    <property type="term" value="F:copper ion binding"/>
    <property type="evidence" value="ECO:0007669"/>
    <property type="project" value="InterPro"/>
</dbReference>
<dbReference type="Pfam" id="PF07731">
    <property type="entry name" value="Cu-oxidase_2"/>
    <property type="match status" value="1"/>
</dbReference>
<keyword evidence="3" id="KW-0560">Oxidoreductase</keyword>
<dbReference type="InterPro" id="IPR008972">
    <property type="entry name" value="Cupredoxin"/>
</dbReference>
<protein>
    <submittedName>
        <fullName evidence="11">Phenol oxidase</fullName>
    </submittedName>
</protein>
<gene>
    <name evidence="11" type="ORF">SISSUDRAFT_1129180</name>
</gene>
<keyword evidence="4" id="KW-0186">Copper</keyword>
<keyword evidence="12" id="KW-1185">Reference proteome</keyword>